<reference evidence="2" key="1">
    <citation type="submission" date="2017-06" db="EMBL/GenBank/DDBJ databases">
        <title>Novel phages from South African skin metaviromes.</title>
        <authorList>
            <person name="van Zyl L.J."/>
            <person name="Abrahams Y."/>
            <person name="Stander E.A."/>
            <person name="Kirby B.M."/>
            <person name="Clavaud C."/>
            <person name="Farcet C."/>
            <person name="Breton L."/>
            <person name="Trindade M.I."/>
        </authorList>
    </citation>
    <scope>NUCLEOTIDE SEQUENCE</scope>
</reference>
<dbReference type="InterPro" id="IPR013830">
    <property type="entry name" value="SGNH_hydro"/>
</dbReference>
<dbReference type="Pfam" id="PF13472">
    <property type="entry name" value="Lipase_GDSL_2"/>
    <property type="match status" value="1"/>
</dbReference>
<proteinExistence type="predicted"/>
<evidence type="ECO:0000313" key="2">
    <source>
        <dbReference type="EMBL" id="ASN69127.1"/>
    </source>
</evidence>
<organism evidence="2">
    <name type="scientific">uncultured Caudovirales phage</name>
    <dbReference type="NCBI Taxonomy" id="2100421"/>
    <lineage>
        <taxon>Viruses</taxon>
        <taxon>Duplodnaviria</taxon>
        <taxon>Heunggongvirae</taxon>
        <taxon>Uroviricota</taxon>
        <taxon>Caudoviricetes</taxon>
        <taxon>Peduoviridae</taxon>
        <taxon>Maltschvirus</taxon>
        <taxon>Maltschvirus maltsch</taxon>
    </lineage>
</organism>
<gene>
    <name evidence="2" type="ORF">7F23_14</name>
</gene>
<dbReference type="CDD" id="cd00229">
    <property type="entry name" value="SGNH_hydrolase"/>
    <property type="match status" value="1"/>
</dbReference>
<dbReference type="Gene3D" id="3.40.50.1110">
    <property type="entry name" value="SGNH hydrolase"/>
    <property type="match status" value="1"/>
</dbReference>
<dbReference type="InterPro" id="IPR036514">
    <property type="entry name" value="SGNH_hydro_sf"/>
</dbReference>
<sequence length="666" mass="73203">MADAPKILNTDYLDEAYPKINKAIDNANEALNKHAATDLKADEAIETATTAKGTAEQIQTELRQAVLKGDSSPLSGVLSVGADGVVYQDGPQERLVTEHNQVTAQLVTKATRGEITAADLKTSKDEEKIKLINLAEEVIQRFAEASGLSLNTIVDNQGIVYEKYARKSIYPEHTNFINVGKNLYDLNNATLGSYINYVNGGLLPNANYYYTDYIPIKPNTKYSYKNPGVNAHFAFYNKDKQYIGTSYGNVLPNPFTSPDNAAYFRFSINKGSVSLTQLEEGSVSTSYESFRYIFPSFVDILGSVSEQSIKLSKLEDLVARYELSKNLFNKNTALNGYFVNYQTGAIATGVNYSASDFIAVKPNTTYAVNVASHMAEYNTVKTFIIGRQSITYANTFTTGPDTYYVRISPLNQNKDTFQLEEGGTPTKYTDFGYLPAAYVNGVPVIGGSVSNWSGAIWSQLGDSITQQSTWQPFVSSKFSFNSKNNGIGGTKVADTTGTDSQAMCRDERINALDINSDLITFMGGTNDWSQNVPLGTEIDIETNTFYGAVKAVAERLISRFPTKRVIFMTPPYSLLPNRAGWTDPKGFTNGIGLSPKEYGDVILEIARLYGIPCIDVYGNAGWNYVNILNFVKSETNGNVIIHPNEEGGKRIAGLVIEKLKEIEPIT</sequence>
<evidence type="ECO:0000259" key="1">
    <source>
        <dbReference type="Pfam" id="PF13472"/>
    </source>
</evidence>
<dbReference type="EMBL" id="MF417886">
    <property type="protein sequence ID" value="ASN69127.1"/>
    <property type="molecule type" value="Genomic_DNA"/>
</dbReference>
<feature type="domain" description="SGNH hydrolase-type esterase" evidence="1">
    <location>
        <begin position="460"/>
        <end position="647"/>
    </location>
</feature>
<accession>A0A2H4J709</accession>
<dbReference type="SUPFAM" id="SSF52266">
    <property type="entry name" value="SGNH hydrolase"/>
    <property type="match status" value="1"/>
</dbReference>
<name>A0A2H4J709_9CAUD</name>
<protein>
    <recommendedName>
        <fullName evidence="1">SGNH hydrolase-type esterase domain-containing protein</fullName>
    </recommendedName>
</protein>